<dbReference type="Pfam" id="PF00646">
    <property type="entry name" value="F-box"/>
    <property type="match status" value="1"/>
</dbReference>
<feature type="domain" description="F-box" evidence="1">
    <location>
        <begin position="25"/>
        <end position="59"/>
    </location>
</feature>
<name>A0A4Y7I7K3_PAPSO</name>
<dbReference type="Proteomes" id="UP000316621">
    <property type="component" value="Chromosome 1"/>
</dbReference>
<evidence type="ECO:0000259" key="1">
    <source>
        <dbReference type="Pfam" id="PF00646"/>
    </source>
</evidence>
<dbReference type="EMBL" id="CM010715">
    <property type="protein sequence ID" value="RZC43611.1"/>
    <property type="molecule type" value="Genomic_DNA"/>
</dbReference>
<evidence type="ECO:0000313" key="2">
    <source>
        <dbReference type="EMBL" id="RZC43611.1"/>
    </source>
</evidence>
<dbReference type="InterPro" id="IPR001810">
    <property type="entry name" value="F-box_dom"/>
</dbReference>
<dbReference type="InterPro" id="IPR036047">
    <property type="entry name" value="F-box-like_dom_sf"/>
</dbReference>
<dbReference type="AlphaFoldDB" id="A0A4Y7I7K3"/>
<dbReference type="SUPFAM" id="SSF81383">
    <property type="entry name" value="F-box domain"/>
    <property type="match status" value="1"/>
</dbReference>
<dbReference type="Gramene" id="RZC43611">
    <property type="protein sequence ID" value="RZC43611"/>
    <property type="gene ID" value="C5167_036556"/>
</dbReference>
<proteinExistence type="predicted"/>
<protein>
    <recommendedName>
        <fullName evidence="1">F-box domain-containing protein</fullName>
    </recommendedName>
</protein>
<reference evidence="2 3" key="1">
    <citation type="journal article" date="2018" name="Science">
        <title>The opium poppy genome and morphinan production.</title>
        <authorList>
            <person name="Guo L."/>
            <person name="Winzer T."/>
            <person name="Yang X."/>
            <person name="Li Y."/>
            <person name="Ning Z."/>
            <person name="He Z."/>
            <person name="Teodor R."/>
            <person name="Lu Y."/>
            <person name="Bowser T.A."/>
            <person name="Graham I.A."/>
            <person name="Ye K."/>
        </authorList>
    </citation>
    <scope>NUCLEOTIDE SEQUENCE [LARGE SCALE GENOMIC DNA]</scope>
    <source>
        <strain evidence="3">cv. HN1</strain>
        <tissue evidence="2">Leaves</tissue>
    </source>
</reference>
<keyword evidence="3" id="KW-1185">Reference proteome</keyword>
<organism evidence="2 3">
    <name type="scientific">Papaver somniferum</name>
    <name type="common">Opium poppy</name>
    <dbReference type="NCBI Taxonomy" id="3469"/>
    <lineage>
        <taxon>Eukaryota</taxon>
        <taxon>Viridiplantae</taxon>
        <taxon>Streptophyta</taxon>
        <taxon>Embryophyta</taxon>
        <taxon>Tracheophyta</taxon>
        <taxon>Spermatophyta</taxon>
        <taxon>Magnoliopsida</taxon>
        <taxon>Ranunculales</taxon>
        <taxon>Papaveraceae</taxon>
        <taxon>Papaveroideae</taxon>
        <taxon>Papaver</taxon>
    </lineage>
</organism>
<sequence length="85" mass="9761">MEKMDSFSAAAASSLSTPALSLYKIDEDSLREIFIRLPIEYIFRFSCVSKQCLSFTADSRSMARKRNSFTPLVPWGFFYEYCYGA</sequence>
<evidence type="ECO:0000313" key="3">
    <source>
        <dbReference type="Proteomes" id="UP000316621"/>
    </source>
</evidence>
<accession>A0A4Y7I7K3</accession>
<gene>
    <name evidence="2" type="ORF">C5167_036556</name>
</gene>